<dbReference type="GO" id="GO:0016020">
    <property type="term" value="C:membrane"/>
    <property type="evidence" value="ECO:0007669"/>
    <property type="project" value="InterPro"/>
</dbReference>
<dbReference type="SUPFAM" id="SSF103481">
    <property type="entry name" value="Multidrug resistance efflux transporter EmrE"/>
    <property type="match status" value="2"/>
</dbReference>
<dbReference type="AlphaFoldDB" id="A0A381VXK0"/>
<feature type="domain" description="EamA" evidence="2">
    <location>
        <begin position="8"/>
        <end position="140"/>
    </location>
</feature>
<feature type="transmembrane region" description="Helical" evidence="1">
    <location>
        <begin position="96"/>
        <end position="117"/>
    </location>
</feature>
<dbReference type="PANTHER" id="PTHR22911:SF135">
    <property type="entry name" value="BLR4310 PROTEIN"/>
    <property type="match status" value="1"/>
</dbReference>
<keyword evidence="1" id="KW-0472">Membrane</keyword>
<dbReference type="EMBL" id="UINC01010092">
    <property type="protein sequence ID" value="SVA45030.1"/>
    <property type="molecule type" value="Genomic_DNA"/>
</dbReference>
<feature type="transmembrane region" description="Helical" evidence="1">
    <location>
        <begin position="64"/>
        <end position="90"/>
    </location>
</feature>
<dbReference type="PANTHER" id="PTHR22911">
    <property type="entry name" value="ACYL-MALONYL CONDENSING ENZYME-RELATED"/>
    <property type="match status" value="1"/>
</dbReference>
<feature type="transmembrane region" description="Helical" evidence="1">
    <location>
        <begin position="12"/>
        <end position="32"/>
    </location>
</feature>
<dbReference type="InterPro" id="IPR037185">
    <property type="entry name" value="EmrE-like"/>
</dbReference>
<evidence type="ECO:0000256" key="1">
    <source>
        <dbReference type="SAM" id="Phobius"/>
    </source>
</evidence>
<sequence>MQLTDKQKGIALAFFGVLMITPDSLFIRLVNINSWDLVFYRGAIPFLCLLIGLLFVYKNKFLSAFYAIGLAGVLNAIFIALMNISFIVSIENTNVANTLIMISLAPFTAAIMSSIFLKEHPKSRTWFAMALCFLCVIFIFYDSYEANRLFGDFFGFITAIFVGASSVVIRYAKIVNFLPSLLLGKLFTSLIALLFIQSIYLEGIDLYLIIIMGIFLVTLPLTFLTLAPRYIPAHEVQLFFILETALGPLWVWLVIQEEPTINTIMGGVLIILTIFIHTFFDLKDSKAN</sequence>
<reference evidence="3" key="1">
    <citation type="submission" date="2018-05" db="EMBL/GenBank/DDBJ databases">
        <authorList>
            <person name="Lanie J.A."/>
            <person name="Ng W.-L."/>
            <person name="Kazmierczak K.M."/>
            <person name="Andrzejewski T.M."/>
            <person name="Davidsen T.M."/>
            <person name="Wayne K.J."/>
            <person name="Tettelin H."/>
            <person name="Glass J.I."/>
            <person name="Rusch D."/>
            <person name="Podicherti R."/>
            <person name="Tsui H.-C.T."/>
            <person name="Winkler M.E."/>
        </authorList>
    </citation>
    <scope>NUCLEOTIDE SEQUENCE</scope>
</reference>
<feature type="transmembrane region" description="Helical" evidence="1">
    <location>
        <begin position="206"/>
        <end position="226"/>
    </location>
</feature>
<dbReference type="Pfam" id="PF00892">
    <property type="entry name" value="EamA"/>
    <property type="match status" value="2"/>
</dbReference>
<feature type="transmembrane region" description="Helical" evidence="1">
    <location>
        <begin position="38"/>
        <end position="57"/>
    </location>
</feature>
<keyword evidence="1" id="KW-0812">Transmembrane</keyword>
<feature type="transmembrane region" description="Helical" evidence="1">
    <location>
        <begin position="181"/>
        <end position="200"/>
    </location>
</feature>
<feature type="domain" description="EamA" evidence="2">
    <location>
        <begin position="150"/>
        <end position="276"/>
    </location>
</feature>
<dbReference type="InterPro" id="IPR000620">
    <property type="entry name" value="EamA_dom"/>
</dbReference>
<protein>
    <recommendedName>
        <fullName evidence="2">EamA domain-containing protein</fullName>
    </recommendedName>
</protein>
<evidence type="ECO:0000259" key="2">
    <source>
        <dbReference type="Pfam" id="PF00892"/>
    </source>
</evidence>
<feature type="transmembrane region" description="Helical" evidence="1">
    <location>
        <begin position="153"/>
        <end position="172"/>
    </location>
</feature>
<feature type="transmembrane region" description="Helical" evidence="1">
    <location>
        <begin position="238"/>
        <end position="255"/>
    </location>
</feature>
<name>A0A381VXK0_9ZZZZ</name>
<proteinExistence type="predicted"/>
<feature type="transmembrane region" description="Helical" evidence="1">
    <location>
        <begin position="124"/>
        <end position="141"/>
    </location>
</feature>
<keyword evidence="1" id="KW-1133">Transmembrane helix</keyword>
<feature type="transmembrane region" description="Helical" evidence="1">
    <location>
        <begin position="261"/>
        <end position="280"/>
    </location>
</feature>
<gene>
    <name evidence="3" type="ORF">METZ01_LOCUS97884</name>
</gene>
<evidence type="ECO:0000313" key="3">
    <source>
        <dbReference type="EMBL" id="SVA45030.1"/>
    </source>
</evidence>
<accession>A0A381VXK0</accession>
<organism evidence="3">
    <name type="scientific">marine metagenome</name>
    <dbReference type="NCBI Taxonomy" id="408172"/>
    <lineage>
        <taxon>unclassified sequences</taxon>
        <taxon>metagenomes</taxon>
        <taxon>ecological metagenomes</taxon>
    </lineage>
</organism>